<dbReference type="SUPFAM" id="SSF63829">
    <property type="entry name" value="Calcium-dependent phosphotriesterase"/>
    <property type="match status" value="1"/>
</dbReference>
<dbReference type="Gene3D" id="2.130.10.10">
    <property type="entry name" value="YVTN repeat-like/Quinoprotein amine dehydrogenase"/>
    <property type="match status" value="2"/>
</dbReference>
<dbReference type="OrthoDB" id="284104at2"/>
<dbReference type="Pfam" id="PF07494">
    <property type="entry name" value="Reg_prop"/>
    <property type="match status" value="2"/>
</dbReference>
<dbReference type="RefSeq" id="WP_145243981.1">
    <property type="nucleotide sequence ID" value="NZ_CP036273.1"/>
</dbReference>
<dbReference type="AlphaFoldDB" id="A0A517Y1X6"/>
<protein>
    <submittedName>
        <fullName evidence="2">Two component regulator propeller</fullName>
    </submittedName>
</protein>
<feature type="chain" id="PRO_5022054527" evidence="1">
    <location>
        <begin position="25"/>
        <end position="352"/>
    </location>
</feature>
<dbReference type="InterPro" id="IPR015943">
    <property type="entry name" value="WD40/YVTN_repeat-like_dom_sf"/>
</dbReference>
<accession>A0A517Y1X6</accession>
<gene>
    <name evidence="2" type="ORF">ETAA1_57640</name>
</gene>
<reference evidence="2 3" key="1">
    <citation type="submission" date="2019-02" db="EMBL/GenBank/DDBJ databases">
        <title>Deep-cultivation of Planctomycetes and their phenomic and genomic characterization uncovers novel biology.</title>
        <authorList>
            <person name="Wiegand S."/>
            <person name="Jogler M."/>
            <person name="Boedeker C."/>
            <person name="Pinto D."/>
            <person name="Vollmers J."/>
            <person name="Rivas-Marin E."/>
            <person name="Kohn T."/>
            <person name="Peeters S.H."/>
            <person name="Heuer A."/>
            <person name="Rast P."/>
            <person name="Oberbeckmann S."/>
            <person name="Bunk B."/>
            <person name="Jeske O."/>
            <person name="Meyerdierks A."/>
            <person name="Storesund J.E."/>
            <person name="Kallscheuer N."/>
            <person name="Luecker S."/>
            <person name="Lage O.M."/>
            <person name="Pohl T."/>
            <person name="Merkel B.J."/>
            <person name="Hornburger P."/>
            <person name="Mueller R.-W."/>
            <person name="Bruemmer F."/>
            <person name="Labrenz M."/>
            <person name="Spormann A.M."/>
            <person name="Op den Camp H."/>
            <person name="Overmann J."/>
            <person name="Amann R."/>
            <person name="Jetten M.S.M."/>
            <person name="Mascher T."/>
            <person name="Medema M.H."/>
            <person name="Devos D.P."/>
            <person name="Kaster A.-K."/>
            <person name="Ovreas L."/>
            <person name="Rohde M."/>
            <person name="Galperin M.Y."/>
            <person name="Jogler C."/>
        </authorList>
    </citation>
    <scope>NUCLEOTIDE SEQUENCE [LARGE SCALE GENOMIC DNA]</scope>
    <source>
        <strain evidence="2 3">ETA_A1</strain>
    </source>
</reference>
<organism evidence="2 3">
    <name type="scientific">Urbifossiella limnaea</name>
    <dbReference type="NCBI Taxonomy" id="2528023"/>
    <lineage>
        <taxon>Bacteria</taxon>
        <taxon>Pseudomonadati</taxon>
        <taxon>Planctomycetota</taxon>
        <taxon>Planctomycetia</taxon>
        <taxon>Gemmatales</taxon>
        <taxon>Gemmataceae</taxon>
        <taxon>Urbifossiella</taxon>
    </lineage>
</organism>
<evidence type="ECO:0000313" key="3">
    <source>
        <dbReference type="Proteomes" id="UP000319576"/>
    </source>
</evidence>
<dbReference type="EMBL" id="CP036273">
    <property type="protein sequence ID" value="QDU23757.1"/>
    <property type="molecule type" value="Genomic_DNA"/>
</dbReference>
<dbReference type="Proteomes" id="UP000319576">
    <property type="component" value="Chromosome"/>
</dbReference>
<evidence type="ECO:0000313" key="2">
    <source>
        <dbReference type="EMBL" id="QDU23757.1"/>
    </source>
</evidence>
<proteinExistence type="predicted"/>
<sequence precursor="true">MGLFTNGLRASAAVALVAAVVAGAAGQDRPATEKAPAARGEVVAELGRSVMYVFHAKSGDYWFGSNDRGVYRYDGKTLVNFTTTGGLVSNQIRGVQEDKAGNVYFTTYAGISRFDGRAFSTLSAPATADPAGWKLRPDDLWFVGAPDAGVVFRYDGRALHRLEFPRTKLGDEHFERMPRSKFPNAVYNPYDVYCVVRDSKGRVWFGCTSVGVCRYDGTSFEWLTDRTLVEAPVRSVLEDRNGNFWFTYSGHRSLTGFQAVADIGRLQPRAEGTIVEGMSIVEDGAGKLWTAALRAGAFQYDGKRKVHYPIKDGDTPVEVFAVYRDNRGVVWLGTHNGGAYRFNGTAFEKFRP</sequence>
<keyword evidence="3" id="KW-1185">Reference proteome</keyword>
<dbReference type="KEGG" id="uli:ETAA1_57640"/>
<keyword evidence="1" id="KW-0732">Signal</keyword>
<dbReference type="InterPro" id="IPR011110">
    <property type="entry name" value="Reg_prop"/>
</dbReference>
<name>A0A517Y1X6_9BACT</name>
<evidence type="ECO:0000256" key="1">
    <source>
        <dbReference type="SAM" id="SignalP"/>
    </source>
</evidence>
<feature type="signal peptide" evidence="1">
    <location>
        <begin position="1"/>
        <end position="24"/>
    </location>
</feature>